<dbReference type="EMBL" id="POUD01000388">
    <property type="protein sequence ID" value="PZG04321.1"/>
    <property type="molecule type" value="Genomic_DNA"/>
</dbReference>
<dbReference type="Proteomes" id="UP000249304">
    <property type="component" value="Unassembled WGS sequence"/>
</dbReference>
<protein>
    <submittedName>
        <fullName evidence="1">Uncharacterized protein</fullName>
    </submittedName>
</protein>
<dbReference type="AlphaFoldDB" id="A0A2W2D292"/>
<organism evidence="1 2">
    <name type="scientific">Nonomuraea aridisoli</name>
    <dbReference type="NCBI Taxonomy" id="2070368"/>
    <lineage>
        <taxon>Bacteria</taxon>
        <taxon>Bacillati</taxon>
        <taxon>Actinomycetota</taxon>
        <taxon>Actinomycetes</taxon>
        <taxon>Streptosporangiales</taxon>
        <taxon>Streptosporangiaceae</taxon>
        <taxon>Nonomuraea</taxon>
    </lineage>
</organism>
<evidence type="ECO:0000313" key="1">
    <source>
        <dbReference type="EMBL" id="PZG04321.1"/>
    </source>
</evidence>
<accession>A0A2W2D292</accession>
<keyword evidence="2" id="KW-1185">Reference proteome</keyword>
<name>A0A2W2D292_9ACTN</name>
<evidence type="ECO:0000313" key="2">
    <source>
        <dbReference type="Proteomes" id="UP000249304"/>
    </source>
</evidence>
<gene>
    <name evidence="1" type="ORF">C1J01_44780</name>
</gene>
<comment type="caution">
    <text evidence="1">The sequence shown here is derived from an EMBL/GenBank/DDBJ whole genome shotgun (WGS) entry which is preliminary data.</text>
</comment>
<proteinExistence type="predicted"/>
<reference evidence="1 2" key="1">
    <citation type="submission" date="2018-01" db="EMBL/GenBank/DDBJ databases">
        <title>Draft genome sequence of Nonomuraea sp. KC333.</title>
        <authorList>
            <person name="Sahin N."/>
            <person name="Saygin H."/>
            <person name="Ay H."/>
        </authorList>
    </citation>
    <scope>NUCLEOTIDE SEQUENCE [LARGE SCALE GENOMIC DNA]</scope>
    <source>
        <strain evidence="1 2">KC333</strain>
    </source>
</reference>
<sequence>MEEQGLAAHAVGGGPEVALGVLGDLFEGVARVEQRVVHRVVQGYAEQAGGTVGDVDDPLVFPALRALPRQLARRPHVRLGVVRDGQDVCAQLHVAAEVVQEPGGAGQLADPPGDAQARAAPPVLLVVGHLAGLAGVLGGSWRRKRSVAVISGPPRRSNRSGRAG</sequence>